<keyword evidence="11" id="KW-1133">Transmembrane helix</keyword>
<evidence type="ECO:0000259" key="19">
    <source>
        <dbReference type="PROSITE" id="PS50109"/>
    </source>
</evidence>
<dbReference type="SMART" id="SM00387">
    <property type="entry name" value="HATPase_c"/>
    <property type="match status" value="1"/>
</dbReference>
<feature type="modified residue" description="4-aspartylphosphate" evidence="17">
    <location>
        <position position="61"/>
    </location>
</feature>
<evidence type="ECO:0000259" key="20">
    <source>
        <dbReference type="PROSITE" id="PS50110"/>
    </source>
</evidence>
<dbReference type="Gene3D" id="1.10.287.130">
    <property type="match status" value="1"/>
</dbReference>
<dbReference type="InterPro" id="IPR036641">
    <property type="entry name" value="HPT_dom_sf"/>
</dbReference>
<keyword evidence="13" id="KW-0472">Membrane</keyword>
<dbReference type="InterPro" id="IPR001789">
    <property type="entry name" value="Sig_transdc_resp-reg_receiver"/>
</dbReference>
<dbReference type="OrthoDB" id="9758705at2"/>
<keyword evidence="10" id="KW-0067">ATP-binding</keyword>
<protein>
    <recommendedName>
        <fullName evidence="15">Sensory/regulatory protein RpfC</fullName>
        <ecNumber evidence="3">2.7.13.3</ecNumber>
    </recommendedName>
</protein>
<dbReference type="Pfam" id="PF02518">
    <property type="entry name" value="HATPase_c"/>
    <property type="match status" value="1"/>
</dbReference>
<feature type="modified residue" description="4-aspartylphosphate" evidence="17">
    <location>
        <position position="611"/>
    </location>
</feature>
<dbReference type="Gene3D" id="1.20.120.160">
    <property type="entry name" value="HPT domain"/>
    <property type="match status" value="1"/>
</dbReference>
<feature type="domain" description="HPt" evidence="21">
    <location>
        <begin position="753"/>
        <end position="846"/>
    </location>
</feature>
<evidence type="ECO:0000256" key="14">
    <source>
        <dbReference type="ARBA" id="ARBA00064003"/>
    </source>
</evidence>
<dbReference type="FunFam" id="1.10.287.130:FF:000002">
    <property type="entry name" value="Two-component osmosensing histidine kinase"/>
    <property type="match status" value="1"/>
</dbReference>
<keyword evidence="9" id="KW-0418">Kinase</keyword>
<feature type="modified residue" description="Phosphohistidine" evidence="16">
    <location>
        <position position="792"/>
    </location>
</feature>
<dbReference type="Proteomes" id="UP000321899">
    <property type="component" value="Unassembled WGS sequence"/>
</dbReference>
<feature type="domain" description="Response regulatory" evidence="20">
    <location>
        <begin position="12"/>
        <end position="128"/>
    </location>
</feature>
<evidence type="ECO:0000256" key="6">
    <source>
        <dbReference type="ARBA" id="ARBA00022679"/>
    </source>
</evidence>
<feature type="domain" description="Histidine kinase" evidence="19">
    <location>
        <begin position="171"/>
        <end position="392"/>
    </location>
</feature>
<dbReference type="PROSITE" id="PS50109">
    <property type="entry name" value="HIS_KIN"/>
    <property type="match status" value="1"/>
</dbReference>
<evidence type="ECO:0000256" key="5">
    <source>
        <dbReference type="ARBA" id="ARBA00022553"/>
    </source>
</evidence>
<keyword evidence="6" id="KW-0808">Transferase</keyword>
<dbReference type="InterPro" id="IPR003594">
    <property type="entry name" value="HATPase_dom"/>
</dbReference>
<proteinExistence type="predicted"/>
<dbReference type="SUPFAM" id="SSF47226">
    <property type="entry name" value="Histidine-containing phosphotransfer domain, HPT domain"/>
    <property type="match status" value="1"/>
</dbReference>
<dbReference type="FunFam" id="3.30.565.10:FF:000010">
    <property type="entry name" value="Sensor histidine kinase RcsC"/>
    <property type="match status" value="1"/>
</dbReference>
<feature type="domain" description="Response regulatory" evidence="20">
    <location>
        <begin position="562"/>
        <end position="681"/>
    </location>
</feature>
<dbReference type="Pfam" id="PF00072">
    <property type="entry name" value="Response_reg"/>
    <property type="match status" value="3"/>
</dbReference>
<dbReference type="SUPFAM" id="SSF52172">
    <property type="entry name" value="CheY-like"/>
    <property type="match status" value="3"/>
</dbReference>
<dbReference type="PANTHER" id="PTHR45339:SF1">
    <property type="entry name" value="HYBRID SIGNAL TRANSDUCTION HISTIDINE KINASE J"/>
    <property type="match status" value="1"/>
</dbReference>
<comment type="subcellular location">
    <subcellularLocation>
        <location evidence="2">Cell membrane</location>
        <topology evidence="2">Multi-pass membrane protein</topology>
    </subcellularLocation>
</comment>
<organism evidence="22 23">
    <name type="scientific">Desulfobotulus mexicanus</name>
    <dbReference type="NCBI Taxonomy" id="2586642"/>
    <lineage>
        <taxon>Bacteria</taxon>
        <taxon>Pseudomonadati</taxon>
        <taxon>Thermodesulfobacteriota</taxon>
        <taxon>Desulfobacteria</taxon>
        <taxon>Desulfobacterales</taxon>
        <taxon>Desulfobacteraceae</taxon>
        <taxon>Desulfobotulus</taxon>
    </lineage>
</organism>
<evidence type="ECO:0000256" key="2">
    <source>
        <dbReference type="ARBA" id="ARBA00004651"/>
    </source>
</evidence>
<dbReference type="InterPro" id="IPR011006">
    <property type="entry name" value="CheY-like_superfamily"/>
</dbReference>
<dbReference type="InterPro" id="IPR005467">
    <property type="entry name" value="His_kinase_dom"/>
</dbReference>
<evidence type="ECO:0000256" key="10">
    <source>
        <dbReference type="ARBA" id="ARBA00022840"/>
    </source>
</evidence>
<dbReference type="SMART" id="SM00388">
    <property type="entry name" value="HisKA"/>
    <property type="match status" value="1"/>
</dbReference>
<dbReference type="CDD" id="cd17546">
    <property type="entry name" value="REC_hyHK_CKI1_RcsC-like"/>
    <property type="match status" value="1"/>
</dbReference>
<name>A0A5S5ME78_9BACT</name>
<feature type="domain" description="Response regulatory" evidence="20">
    <location>
        <begin position="410"/>
        <end position="531"/>
    </location>
</feature>
<feature type="region of interest" description="Disordered" evidence="18">
    <location>
        <begin position="684"/>
        <end position="729"/>
    </location>
</feature>
<keyword evidence="23" id="KW-1185">Reference proteome</keyword>
<dbReference type="Pfam" id="PF01627">
    <property type="entry name" value="Hpt"/>
    <property type="match status" value="1"/>
</dbReference>
<dbReference type="CDD" id="cd00088">
    <property type="entry name" value="HPT"/>
    <property type="match status" value="1"/>
</dbReference>
<dbReference type="AlphaFoldDB" id="A0A5S5ME78"/>
<dbReference type="SUPFAM" id="SSF47384">
    <property type="entry name" value="Homodimeric domain of signal transducing histidine kinase"/>
    <property type="match status" value="1"/>
</dbReference>
<keyword evidence="8" id="KW-0547">Nucleotide-binding</keyword>
<evidence type="ECO:0000256" key="3">
    <source>
        <dbReference type="ARBA" id="ARBA00012438"/>
    </source>
</evidence>
<dbReference type="InterPro" id="IPR008207">
    <property type="entry name" value="Sig_transdc_His_kin_Hpt_dom"/>
</dbReference>
<dbReference type="Pfam" id="PF00512">
    <property type="entry name" value="HisKA"/>
    <property type="match status" value="1"/>
</dbReference>
<evidence type="ECO:0000313" key="22">
    <source>
        <dbReference type="EMBL" id="TYT74022.1"/>
    </source>
</evidence>
<keyword evidence="12" id="KW-0902">Two-component regulatory system</keyword>
<keyword evidence="5 17" id="KW-0597">Phosphoprotein</keyword>
<dbReference type="Gene3D" id="3.30.565.10">
    <property type="entry name" value="Histidine kinase-like ATPase, C-terminal domain"/>
    <property type="match status" value="1"/>
</dbReference>
<evidence type="ECO:0000256" key="1">
    <source>
        <dbReference type="ARBA" id="ARBA00000085"/>
    </source>
</evidence>
<dbReference type="PROSITE" id="PS50110">
    <property type="entry name" value="RESPONSE_REGULATORY"/>
    <property type="match status" value="3"/>
</dbReference>
<comment type="caution">
    <text evidence="22">The sequence shown here is derived from an EMBL/GenBank/DDBJ whole genome shotgun (WGS) entry which is preliminary data.</text>
</comment>
<evidence type="ECO:0000256" key="12">
    <source>
        <dbReference type="ARBA" id="ARBA00023012"/>
    </source>
</evidence>
<comment type="catalytic activity">
    <reaction evidence="1">
        <text>ATP + protein L-histidine = ADP + protein N-phospho-L-histidine.</text>
        <dbReference type="EC" id="2.7.13.3"/>
    </reaction>
</comment>
<dbReference type="InterPro" id="IPR036890">
    <property type="entry name" value="HATPase_C_sf"/>
</dbReference>
<gene>
    <name evidence="22" type="ORF">FIM25_12095</name>
</gene>
<keyword evidence="7" id="KW-0812">Transmembrane</keyword>
<dbReference type="GO" id="GO:0000155">
    <property type="term" value="F:phosphorelay sensor kinase activity"/>
    <property type="evidence" value="ECO:0007669"/>
    <property type="project" value="InterPro"/>
</dbReference>
<dbReference type="CDD" id="cd16922">
    <property type="entry name" value="HATPase_EvgS-ArcB-TorS-like"/>
    <property type="match status" value="1"/>
</dbReference>
<comment type="subunit">
    <text evidence="14">At low DSF concentrations, interacts with RpfF.</text>
</comment>
<reference evidence="22 23" key="1">
    <citation type="submission" date="2019-06" db="EMBL/GenBank/DDBJ databases">
        <title>Desulfobotulus mexicanus sp. nov., a novel sulfate-reducing bacterium isolated from the sediment of an alkaline crater lake in Mexico.</title>
        <authorList>
            <person name="Hirschler-Rea A."/>
        </authorList>
    </citation>
    <scope>NUCLEOTIDE SEQUENCE [LARGE SCALE GENOMIC DNA]</scope>
    <source>
        <strain evidence="22 23">PAR22N</strain>
    </source>
</reference>
<evidence type="ECO:0000256" key="4">
    <source>
        <dbReference type="ARBA" id="ARBA00022475"/>
    </source>
</evidence>
<dbReference type="EC" id="2.7.13.3" evidence="3"/>
<evidence type="ECO:0000313" key="23">
    <source>
        <dbReference type="Proteomes" id="UP000321899"/>
    </source>
</evidence>
<dbReference type="GO" id="GO:0005886">
    <property type="term" value="C:plasma membrane"/>
    <property type="evidence" value="ECO:0007669"/>
    <property type="project" value="UniProtKB-SubCell"/>
</dbReference>
<dbReference type="GO" id="GO:0005524">
    <property type="term" value="F:ATP binding"/>
    <property type="evidence" value="ECO:0007669"/>
    <property type="project" value="UniProtKB-KW"/>
</dbReference>
<evidence type="ECO:0000256" key="9">
    <source>
        <dbReference type="ARBA" id="ARBA00022777"/>
    </source>
</evidence>
<evidence type="ECO:0000256" key="15">
    <source>
        <dbReference type="ARBA" id="ARBA00068150"/>
    </source>
</evidence>
<sequence length="846" mass="93561">MHTFENPPEKSKIMVVDDQPVNIHSLARLLKDDYQILVATGGIKALEIARSDNQPQLILLDIQMPDMDGYEVCRRLQADEKTRKIPIIFVTAKDSGSDEEEGLALGAVDYISKPFVPGVVRARVDNQIRWKLAETKLKKSNEELEKATALARDLAVRAEMANNAKSEFLANMSHEIRTPMNGVMGMAGLLLDTELSTQQRRYTETLYASASALLSLINDILDFSKIEAGHLELETLEFNLRPMLDSFAGMFAFKADEKNLELIIFVEDTVPDRLIGDPGRLRQILTNLVGNAIKFTHAGEVLIHVSLEKEEDSGVRLRFNVQDTGIGIPEKKLNRLFKQFSQVDASISRQFGGTGLGLAISKKLIQLMQGDVGVKSEEGKGSCFSFTARFQTAEEKSCKSILPAELGGLRVLIVDDNATNREVLRIRLESKGMIVEEAAGGPEALSILYQGLEKGQIYPLAILDMQMPGMNGAVLGQAIKSDPRLRDIRLVMMTSACMRGDGVKMKDIGFSAYLAKPVQYGELFTCLLLVMGKNEPSSLITRHTAKEVQYHCVPDFSEKKTSILLVEDNITNQQVALGMLSKMGLRADTAANGLEALESMKMISYDLILMDMQMPEMDGLTATKIIRKTEKLFSIKPVPIIALTANAMKGDKEKCLEAGMNAYLAKPLMTEELAAVLNKWLETDDKDGKNKDGKSPYLSFERNDHRPDTHSRPCQAPARPSVDSKEYRSSLIKPPSARLVWNAETLEIMLSGDKELSETIKETFIVEIHKYANKLKSALKSGNAENARHEAHTMRGSCAYVGAEVLMDTASHIEEMILSGNMETALTLVPVLENCLTDLLKALGSE</sequence>
<dbReference type="RefSeq" id="WP_139449678.1">
    <property type="nucleotide sequence ID" value="NZ_VDMB01000016.1"/>
</dbReference>
<evidence type="ECO:0000256" key="17">
    <source>
        <dbReference type="PROSITE-ProRule" id="PRU00169"/>
    </source>
</evidence>
<dbReference type="PROSITE" id="PS50894">
    <property type="entry name" value="HPT"/>
    <property type="match status" value="1"/>
</dbReference>
<feature type="compositionally biased region" description="Basic and acidic residues" evidence="18">
    <location>
        <begin position="701"/>
        <end position="711"/>
    </location>
</feature>
<dbReference type="InterPro" id="IPR003661">
    <property type="entry name" value="HisK_dim/P_dom"/>
</dbReference>
<dbReference type="Gene3D" id="3.40.50.2300">
    <property type="match status" value="3"/>
</dbReference>
<keyword evidence="4" id="KW-1003">Cell membrane</keyword>
<evidence type="ECO:0000256" key="13">
    <source>
        <dbReference type="ARBA" id="ARBA00023136"/>
    </source>
</evidence>
<dbReference type="InterPro" id="IPR036097">
    <property type="entry name" value="HisK_dim/P_sf"/>
</dbReference>
<accession>A0A5S5ME78</accession>
<evidence type="ECO:0000259" key="21">
    <source>
        <dbReference type="PROSITE" id="PS50894"/>
    </source>
</evidence>
<evidence type="ECO:0000256" key="8">
    <source>
        <dbReference type="ARBA" id="ARBA00022741"/>
    </source>
</evidence>
<dbReference type="InterPro" id="IPR004358">
    <property type="entry name" value="Sig_transdc_His_kin-like_C"/>
</dbReference>
<dbReference type="SMART" id="SM00448">
    <property type="entry name" value="REC"/>
    <property type="match status" value="3"/>
</dbReference>
<feature type="modified residue" description="4-aspartylphosphate" evidence="17">
    <location>
        <position position="464"/>
    </location>
</feature>
<dbReference type="EMBL" id="VDMB01000016">
    <property type="protein sequence ID" value="TYT74022.1"/>
    <property type="molecule type" value="Genomic_DNA"/>
</dbReference>
<evidence type="ECO:0000256" key="7">
    <source>
        <dbReference type="ARBA" id="ARBA00022692"/>
    </source>
</evidence>
<evidence type="ECO:0000256" key="18">
    <source>
        <dbReference type="SAM" id="MobiDB-lite"/>
    </source>
</evidence>
<dbReference type="SUPFAM" id="SSF55874">
    <property type="entry name" value="ATPase domain of HSP90 chaperone/DNA topoisomerase II/histidine kinase"/>
    <property type="match status" value="1"/>
</dbReference>
<evidence type="ECO:0000256" key="16">
    <source>
        <dbReference type="PROSITE-ProRule" id="PRU00110"/>
    </source>
</evidence>
<dbReference type="CDD" id="cd00082">
    <property type="entry name" value="HisKA"/>
    <property type="match status" value="1"/>
</dbReference>
<evidence type="ECO:0000256" key="11">
    <source>
        <dbReference type="ARBA" id="ARBA00022989"/>
    </source>
</evidence>
<dbReference type="PRINTS" id="PR00344">
    <property type="entry name" value="BCTRLSENSOR"/>
</dbReference>
<feature type="compositionally biased region" description="Basic and acidic residues" evidence="18">
    <location>
        <begin position="684"/>
        <end position="694"/>
    </location>
</feature>
<dbReference type="PANTHER" id="PTHR45339">
    <property type="entry name" value="HYBRID SIGNAL TRANSDUCTION HISTIDINE KINASE J"/>
    <property type="match status" value="1"/>
</dbReference>